<protein>
    <submittedName>
        <fullName evidence="1">Uncharacterized protein</fullName>
    </submittedName>
</protein>
<dbReference type="EMBL" id="JBHFFA010000005">
    <property type="protein sequence ID" value="KAL2624511.1"/>
    <property type="molecule type" value="Genomic_DNA"/>
</dbReference>
<keyword evidence="2" id="KW-1185">Reference proteome</keyword>
<evidence type="ECO:0000313" key="2">
    <source>
        <dbReference type="Proteomes" id="UP001605036"/>
    </source>
</evidence>
<proteinExistence type="predicted"/>
<dbReference type="Proteomes" id="UP001605036">
    <property type="component" value="Unassembled WGS sequence"/>
</dbReference>
<name>A0ABD1YCV5_9MARC</name>
<gene>
    <name evidence="1" type="ORF">R1flu_008756</name>
</gene>
<dbReference type="AlphaFoldDB" id="A0ABD1YCV5"/>
<accession>A0ABD1YCV5</accession>
<evidence type="ECO:0000313" key="1">
    <source>
        <dbReference type="EMBL" id="KAL2624511.1"/>
    </source>
</evidence>
<sequence>MSKRRKLFLDEASSSTVKVYLPLDREEPSTSTVQVYQPFAREEPSTSAVQVYQPPAREEASTSAVQVYQPPKRELFQPTRSNISTTFKCIMDLSAAGLRKLVDFLVKEECRRIVPPSKVETEFLKQAGRKYKKDAWQDTTPWFGFSLTHSQPHSEGWVMDDFKKFSLEHHPNGYALDKQVCLVINQGQRMVGKASHSFCSTTLVLLAIAHVDLRMADYHPDWHMWVSSEVRGRLGHGGNDKFSGGKFHEGWEAIMRIIIVDFMAKQATARHEPLLLEARNAFTNTKAEWDSEKENLFVKEKLLKKSLTRPRRWLQRLNNALKLFD</sequence>
<organism evidence="1 2">
    <name type="scientific">Riccia fluitans</name>
    <dbReference type="NCBI Taxonomy" id="41844"/>
    <lineage>
        <taxon>Eukaryota</taxon>
        <taxon>Viridiplantae</taxon>
        <taxon>Streptophyta</taxon>
        <taxon>Embryophyta</taxon>
        <taxon>Marchantiophyta</taxon>
        <taxon>Marchantiopsida</taxon>
        <taxon>Marchantiidae</taxon>
        <taxon>Marchantiales</taxon>
        <taxon>Ricciaceae</taxon>
        <taxon>Riccia</taxon>
    </lineage>
</organism>
<comment type="caution">
    <text evidence="1">The sequence shown here is derived from an EMBL/GenBank/DDBJ whole genome shotgun (WGS) entry which is preliminary data.</text>
</comment>
<reference evidence="1 2" key="1">
    <citation type="submission" date="2024-09" db="EMBL/GenBank/DDBJ databases">
        <title>Chromosome-scale assembly of Riccia fluitans.</title>
        <authorList>
            <person name="Paukszto L."/>
            <person name="Sawicki J."/>
            <person name="Karawczyk K."/>
            <person name="Piernik-Szablinska J."/>
            <person name="Szczecinska M."/>
            <person name="Mazdziarz M."/>
        </authorList>
    </citation>
    <scope>NUCLEOTIDE SEQUENCE [LARGE SCALE GENOMIC DNA]</scope>
    <source>
        <strain evidence="1">Rf_01</strain>
        <tissue evidence="1">Aerial parts of the thallus</tissue>
    </source>
</reference>